<accession>A0A6C0J932</accession>
<feature type="domain" description="Proliferating cell nuclear antigen PCNA N-terminal" evidence="3">
    <location>
        <begin position="5"/>
        <end position="137"/>
    </location>
</feature>
<dbReference type="PANTHER" id="PTHR11352">
    <property type="entry name" value="PROLIFERATING CELL NUCLEAR ANTIGEN"/>
    <property type="match status" value="1"/>
</dbReference>
<dbReference type="InterPro" id="IPR000730">
    <property type="entry name" value="Pr_cel_nuc_antig"/>
</dbReference>
<evidence type="ECO:0000313" key="5">
    <source>
        <dbReference type="EMBL" id="QHU00124.1"/>
    </source>
</evidence>
<dbReference type="GO" id="GO:0006298">
    <property type="term" value="P:mismatch repair"/>
    <property type="evidence" value="ECO:0007669"/>
    <property type="project" value="TreeGrafter"/>
</dbReference>
<evidence type="ECO:0008006" key="6">
    <source>
        <dbReference type="Google" id="ProtNLM"/>
    </source>
</evidence>
<evidence type="ECO:0000256" key="1">
    <source>
        <dbReference type="ARBA" id="ARBA00010462"/>
    </source>
</evidence>
<dbReference type="GO" id="GO:0003677">
    <property type="term" value="F:DNA binding"/>
    <property type="evidence" value="ECO:0007669"/>
    <property type="project" value="UniProtKB-KW"/>
</dbReference>
<evidence type="ECO:0000259" key="4">
    <source>
        <dbReference type="Pfam" id="PF02747"/>
    </source>
</evidence>
<sequence length="274" mass="31656">MVNVLELKTTQTGPIKILIDTLNSLLTDVNLTFYPYYINDDKQKVGGVIIKELNKTSSILIHCKLDADQFEYYKYNYEHSKLVIGINLNNFLKCIKCMTHFDTMTWKINDDDINKLVMILENEKEKKIFKMNLMDMDDTNYEIEPVIFPYCINLPSQDFQKYCKDMASATDKLELKCTKDNLFLSGKGELGVLDFELNISKGGLSIEQNTENPNEIVQGLFELKYLIIFTRCTNLCNQVNLYLKNDYPLIIKYSVAALGEIKLVLSPTKPKNIY</sequence>
<keyword evidence="2" id="KW-0238">DNA-binding</keyword>
<comment type="similarity">
    <text evidence="1">Belongs to the PCNA family.</text>
</comment>
<organism evidence="5">
    <name type="scientific">viral metagenome</name>
    <dbReference type="NCBI Taxonomy" id="1070528"/>
    <lineage>
        <taxon>unclassified sequences</taxon>
        <taxon>metagenomes</taxon>
        <taxon>organismal metagenomes</taxon>
    </lineage>
</organism>
<dbReference type="AlphaFoldDB" id="A0A6C0J932"/>
<dbReference type="GO" id="GO:0030337">
    <property type="term" value="F:DNA polymerase processivity factor activity"/>
    <property type="evidence" value="ECO:0007669"/>
    <property type="project" value="InterPro"/>
</dbReference>
<dbReference type="SUPFAM" id="SSF55979">
    <property type="entry name" value="DNA clamp"/>
    <property type="match status" value="2"/>
</dbReference>
<name>A0A6C0J932_9ZZZZ</name>
<dbReference type="EMBL" id="MN740323">
    <property type="protein sequence ID" value="QHU00124.1"/>
    <property type="molecule type" value="Genomic_DNA"/>
</dbReference>
<evidence type="ECO:0000256" key="2">
    <source>
        <dbReference type="ARBA" id="ARBA00023125"/>
    </source>
</evidence>
<dbReference type="GO" id="GO:0043626">
    <property type="term" value="C:PCNA complex"/>
    <property type="evidence" value="ECO:0007669"/>
    <property type="project" value="TreeGrafter"/>
</dbReference>
<dbReference type="GO" id="GO:0006275">
    <property type="term" value="P:regulation of DNA replication"/>
    <property type="evidence" value="ECO:0007669"/>
    <property type="project" value="InterPro"/>
</dbReference>
<protein>
    <recommendedName>
        <fullName evidence="6">Proliferating cell nuclear antigen PCNA N-terminal domain-containing protein</fullName>
    </recommendedName>
</protein>
<dbReference type="InterPro" id="IPR022649">
    <property type="entry name" value="Pr_cel_nuc_antig_C"/>
</dbReference>
<reference evidence="5" key="1">
    <citation type="journal article" date="2020" name="Nature">
        <title>Giant virus diversity and host interactions through global metagenomics.</title>
        <authorList>
            <person name="Schulz F."/>
            <person name="Roux S."/>
            <person name="Paez-Espino D."/>
            <person name="Jungbluth S."/>
            <person name="Walsh D.A."/>
            <person name="Denef V.J."/>
            <person name="McMahon K.D."/>
            <person name="Konstantinidis K.T."/>
            <person name="Eloe-Fadrosh E.A."/>
            <person name="Kyrpides N.C."/>
            <person name="Woyke T."/>
        </authorList>
    </citation>
    <scope>NUCLEOTIDE SEQUENCE</scope>
    <source>
        <strain evidence="5">GVMAG-M-3300025860-12</strain>
    </source>
</reference>
<dbReference type="GO" id="GO:0006272">
    <property type="term" value="P:leading strand elongation"/>
    <property type="evidence" value="ECO:0007669"/>
    <property type="project" value="TreeGrafter"/>
</dbReference>
<feature type="domain" description="Proliferating cell nuclear antigen PCNA C-terminal" evidence="4">
    <location>
        <begin position="148"/>
        <end position="267"/>
    </location>
</feature>
<dbReference type="GO" id="GO:0019985">
    <property type="term" value="P:translesion synthesis"/>
    <property type="evidence" value="ECO:0007669"/>
    <property type="project" value="TreeGrafter"/>
</dbReference>
<dbReference type="Pfam" id="PF02747">
    <property type="entry name" value="PCNA_C"/>
    <property type="match status" value="1"/>
</dbReference>
<dbReference type="InterPro" id="IPR046938">
    <property type="entry name" value="DNA_clamp_sf"/>
</dbReference>
<dbReference type="InterPro" id="IPR022648">
    <property type="entry name" value="Pr_cel_nuc_antig_N"/>
</dbReference>
<dbReference type="CDD" id="cd00577">
    <property type="entry name" value="PCNA"/>
    <property type="match status" value="1"/>
</dbReference>
<dbReference type="Pfam" id="PF00705">
    <property type="entry name" value="PCNA_N"/>
    <property type="match status" value="1"/>
</dbReference>
<evidence type="ECO:0000259" key="3">
    <source>
        <dbReference type="Pfam" id="PF00705"/>
    </source>
</evidence>
<dbReference type="NCBIfam" id="TIGR00590">
    <property type="entry name" value="pcna"/>
    <property type="match status" value="1"/>
</dbReference>
<dbReference type="Gene3D" id="3.70.10.10">
    <property type="match status" value="1"/>
</dbReference>
<proteinExistence type="inferred from homology"/>
<dbReference type="PANTHER" id="PTHR11352:SF0">
    <property type="entry name" value="PROLIFERATING CELL NUCLEAR ANTIGEN"/>
    <property type="match status" value="1"/>
</dbReference>